<evidence type="ECO:0000313" key="1">
    <source>
        <dbReference type="EMBL" id="WQJ53606.1"/>
    </source>
</evidence>
<proteinExistence type="predicted"/>
<dbReference type="EMBL" id="OR769223">
    <property type="protein sequence ID" value="WQJ53606.1"/>
    <property type="molecule type" value="Genomic_DNA"/>
</dbReference>
<name>A0ABZ0Z4J3_9CAUD</name>
<organism evidence="1 2">
    <name type="scientific">phage Lak_Megaphage_Sonny</name>
    <dbReference type="NCBI Taxonomy" id="3109229"/>
    <lineage>
        <taxon>Viruses</taxon>
        <taxon>Duplodnaviria</taxon>
        <taxon>Heunggongvirae</taxon>
        <taxon>Uroviricota</taxon>
        <taxon>Caudoviricetes</taxon>
        <taxon>Caudoviricetes code 15 clade</taxon>
    </lineage>
</organism>
<sequence>MKKTTLFNKCHIQVTVCKYTSGEWKLHKSSARMMNNCILPAYYYIITAKDNTNVHLSYVNMHKNDKNKAEYDDIIHESPLGFYYATTECVSPKQEFNDNQYAHTKSIEYIIAVNETVYHISYFTRNGDTYICSETRPWQLFDTGMEEHFIMDLFKVLSDIKTNIDAESKGNTIQYIPDNDKDFHTSWRSLMTDLFGFPDGPKFQTNAEKIIAAGFDLKTSFRKM</sequence>
<dbReference type="Proteomes" id="UP001358193">
    <property type="component" value="Segment"/>
</dbReference>
<reference evidence="1 2" key="1">
    <citation type="submission" date="2023-11" db="EMBL/GenBank/DDBJ databases">
        <authorList>
            <person name="Cook R."/>
            <person name="Crisci M."/>
            <person name="Pye H."/>
            <person name="Adriaenssens E."/>
            <person name="Santini J."/>
        </authorList>
    </citation>
    <scope>NUCLEOTIDE SEQUENCE [LARGE SCALE GENOMIC DNA]</scope>
    <source>
        <strain evidence="1">Lak_Megaphage_Sonny</strain>
    </source>
</reference>
<evidence type="ECO:0000313" key="2">
    <source>
        <dbReference type="Proteomes" id="UP001358193"/>
    </source>
</evidence>
<keyword evidence="2" id="KW-1185">Reference proteome</keyword>
<protein>
    <submittedName>
        <fullName evidence="1">Uncharacterized protein</fullName>
    </submittedName>
</protein>
<accession>A0ABZ0Z4J3</accession>